<dbReference type="PANTHER" id="PTHR43976">
    <property type="entry name" value="SHORT CHAIN DEHYDROGENASE"/>
    <property type="match status" value="1"/>
</dbReference>
<accession>A0A975D8Z9</accession>
<dbReference type="AlphaFoldDB" id="A0A975D8Z9"/>
<dbReference type="PANTHER" id="PTHR43976:SF16">
    <property type="entry name" value="SHORT-CHAIN DEHYDROGENASE_REDUCTASE FAMILY PROTEIN"/>
    <property type="match status" value="1"/>
</dbReference>
<gene>
    <name evidence="4" type="ORF">HRJ34_28515</name>
</gene>
<protein>
    <submittedName>
        <fullName evidence="4">SDR family NAD(P)-dependent oxidoreductase</fullName>
    </submittedName>
</protein>
<dbReference type="EMBL" id="CP059321">
    <property type="protein sequence ID" value="QTH24993.1"/>
    <property type="molecule type" value="Genomic_DNA"/>
</dbReference>
<proteinExistence type="inferred from homology"/>
<geneLocation type="plasmid" evidence="4 5">
    <name>pUPO218</name>
</geneLocation>
<dbReference type="GO" id="GO:0016491">
    <property type="term" value="F:oxidoreductase activity"/>
    <property type="evidence" value="ECO:0007669"/>
    <property type="project" value="UniProtKB-KW"/>
</dbReference>
<keyword evidence="4" id="KW-0614">Plasmid</keyword>
<dbReference type="CDD" id="cd05374">
    <property type="entry name" value="17beta-HSD-like_SDR_c"/>
    <property type="match status" value="1"/>
</dbReference>
<dbReference type="InterPro" id="IPR020904">
    <property type="entry name" value="Sc_DH/Rdtase_CS"/>
</dbReference>
<dbReference type="SUPFAM" id="SSF51735">
    <property type="entry name" value="NAD(P)-binding Rossmann-fold domains"/>
    <property type="match status" value="1"/>
</dbReference>
<dbReference type="InterPro" id="IPR036291">
    <property type="entry name" value="NAD(P)-bd_dom_sf"/>
</dbReference>
<sequence length="266" mass="27881">MSEAKRWLITGISSGIGAALAQAALDRGDHVVGCARKAEDVAKFDAIAPGRSTGVRLDVTDIANVQSIVDGILASGPLDIVVNNAGQSLYGAFEETTIAETRAVFDVNLFGPWALAQAVLPHFRERGAGQLVHMSSGSGLMGSPGISAYCASKFALEGMSESLAYEIAPFGIKLMIVEPGAVATRFISHGTHDTERRMPEYAALSGGGKAALEGYYATAAASPESVAQTILAAIDSPEPPLRLIVGEDVRQPFRAKAEQLLNLVRD</sequence>
<name>A0A975D8Z9_9SPHN</name>
<dbReference type="PRINTS" id="PR00080">
    <property type="entry name" value="SDRFAMILY"/>
</dbReference>
<evidence type="ECO:0000313" key="5">
    <source>
        <dbReference type="Proteomes" id="UP000664914"/>
    </source>
</evidence>
<dbReference type="PROSITE" id="PS00061">
    <property type="entry name" value="ADH_SHORT"/>
    <property type="match status" value="1"/>
</dbReference>
<evidence type="ECO:0000256" key="3">
    <source>
        <dbReference type="RuleBase" id="RU000363"/>
    </source>
</evidence>
<evidence type="ECO:0000256" key="1">
    <source>
        <dbReference type="ARBA" id="ARBA00006484"/>
    </source>
</evidence>
<dbReference type="Gene3D" id="3.40.50.720">
    <property type="entry name" value="NAD(P)-binding Rossmann-like Domain"/>
    <property type="match status" value="1"/>
</dbReference>
<keyword evidence="2" id="KW-0560">Oxidoreductase</keyword>
<organism evidence="4 5">
    <name type="scientific">Rhizorhabdus wittichii</name>
    <dbReference type="NCBI Taxonomy" id="160791"/>
    <lineage>
        <taxon>Bacteria</taxon>
        <taxon>Pseudomonadati</taxon>
        <taxon>Pseudomonadota</taxon>
        <taxon>Alphaproteobacteria</taxon>
        <taxon>Sphingomonadales</taxon>
        <taxon>Sphingomonadaceae</taxon>
        <taxon>Rhizorhabdus</taxon>
    </lineage>
</organism>
<reference evidence="4" key="1">
    <citation type="submission" date="2020-07" db="EMBL/GenBank/DDBJ databases">
        <authorList>
            <person name="Camacho E."/>
        </authorList>
    </citation>
    <scope>NUCLEOTIDE SEQUENCE</scope>
    <source>
        <strain evidence="4">MPO218</strain>
        <plasmid evidence="4">pUPO218</plasmid>
    </source>
</reference>
<dbReference type="Pfam" id="PF00106">
    <property type="entry name" value="adh_short"/>
    <property type="match status" value="1"/>
</dbReference>
<evidence type="ECO:0000313" key="4">
    <source>
        <dbReference type="EMBL" id="QTH24993.1"/>
    </source>
</evidence>
<reference evidence="4" key="2">
    <citation type="submission" date="2021-04" db="EMBL/GenBank/DDBJ databases">
        <title>Isolation and genomic analysis of the ibuprofen-degrading bacterium Sphingomonas strain MPO218.</title>
        <authorList>
            <person name="Aulestia M."/>
            <person name="Flores A."/>
            <person name="Mangas E.L."/>
            <person name="Perez-Pulido A.J."/>
            <person name="Santero E."/>
            <person name="Camacho E.M."/>
        </authorList>
    </citation>
    <scope>NUCLEOTIDE SEQUENCE</scope>
    <source>
        <strain evidence="4">MPO218</strain>
        <plasmid evidence="4">pUPO218</plasmid>
    </source>
</reference>
<dbReference type="Proteomes" id="UP000664914">
    <property type="component" value="Plasmid pUPO218"/>
</dbReference>
<evidence type="ECO:0000256" key="2">
    <source>
        <dbReference type="ARBA" id="ARBA00023002"/>
    </source>
</evidence>
<dbReference type="PRINTS" id="PR00081">
    <property type="entry name" value="GDHRDH"/>
</dbReference>
<dbReference type="RefSeq" id="WP_208634682.1">
    <property type="nucleotide sequence ID" value="NZ_CP059321.1"/>
</dbReference>
<dbReference type="InterPro" id="IPR051911">
    <property type="entry name" value="SDR_oxidoreductase"/>
</dbReference>
<dbReference type="InterPro" id="IPR002347">
    <property type="entry name" value="SDR_fam"/>
</dbReference>
<comment type="similarity">
    <text evidence="1 3">Belongs to the short-chain dehydrogenases/reductases (SDR) family.</text>
</comment>